<name>A0ABS5L7Q7_9ACTN</name>
<evidence type="ECO:0000256" key="6">
    <source>
        <dbReference type="ARBA" id="ARBA00022692"/>
    </source>
</evidence>
<evidence type="ECO:0000256" key="7">
    <source>
        <dbReference type="ARBA" id="ARBA00022824"/>
    </source>
</evidence>
<dbReference type="EMBL" id="JAAFYZ010000360">
    <property type="protein sequence ID" value="MBS2554361.1"/>
    <property type="molecule type" value="Genomic_DNA"/>
</dbReference>
<comment type="caution">
    <text evidence="11">The sequence shown here is derived from an EMBL/GenBank/DDBJ whole genome shotgun (WGS) entry which is preliminary data.</text>
</comment>
<evidence type="ECO:0008006" key="13">
    <source>
        <dbReference type="Google" id="ProtNLM"/>
    </source>
</evidence>
<evidence type="ECO:0000256" key="10">
    <source>
        <dbReference type="SAM" id="Phobius"/>
    </source>
</evidence>
<feature type="transmembrane region" description="Helical" evidence="10">
    <location>
        <begin position="40"/>
        <end position="60"/>
    </location>
</feature>
<keyword evidence="12" id="KW-1185">Reference proteome</keyword>
<proteinExistence type="predicted"/>
<feature type="transmembrane region" description="Helical" evidence="10">
    <location>
        <begin position="174"/>
        <end position="200"/>
    </location>
</feature>
<evidence type="ECO:0000256" key="4">
    <source>
        <dbReference type="ARBA" id="ARBA00022676"/>
    </source>
</evidence>
<organism evidence="11 12">
    <name type="scientific">Catenulispora pinistramenti</name>
    <dbReference type="NCBI Taxonomy" id="2705254"/>
    <lineage>
        <taxon>Bacteria</taxon>
        <taxon>Bacillati</taxon>
        <taxon>Actinomycetota</taxon>
        <taxon>Actinomycetes</taxon>
        <taxon>Catenulisporales</taxon>
        <taxon>Catenulisporaceae</taxon>
        <taxon>Catenulispora</taxon>
    </lineage>
</organism>
<feature type="transmembrane region" description="Helical" evidence="10">
    <location>
        <begin position="298"/>
        <end position="317"/>
    </location>
</feature>
<comment type="subcellular location">
    <subcellularLocation>
        <location evidence="1">Endoplasmic reticulum membrane</location>
        <topology evidence="1">Multi-pass membrane protein</topology>
    </subcellularLocation>
</comment>
<evidence type="ECO:0000256" key="3">
    <source>
        <dbReference type="ARBA" id="ARBA00022502"/>
    </source>
</evidence>
<feature type="transmembrane region" description="Helical" evidence="10">
    <location>
        <begin position="369"/>
        <end position="388"/>
    </location>
</feature>
<evidence type="ECO:0000313" key="11">
    <source>
        <dbReference type="EMBL" id="MBS2554361.1"/>
    </source>
</evidence>
<reference evidence="11 12" key="1">
    <citation type="submission" date="2020-02" db="EMBL/GenBank/DDBJ databases">
        <title>Acidophilic actinobacteria isolated from forest soil.</title>
        <authorList>
            <person name="Golinska P."/>
        </authorList>
    </citation>
    <scope>NUCLEOTIDE SEQUENCE [LARGE SCALE GENOMIC DNA]</scope>
    <source>
        <strain evidence="11 12">NL8</strain>
    </source>
</reference>
<evidence type="ECO:0000313" key="12">
    <source>
        <dbReference type="Proteomes" id="UP000730482"/>
    </source>
</evidence>
<keyword evidence="4" id="KW-0328">Glycosyltransferase</keyword>
<gene>
    <name evidence="11" type="ORF">KGQ19_46650</name>
</gene>
<dbReference type="Proteomes" id="UP000730482">
    <property type="component" value="Unassembled WGS sequence"/>
</dbReference>
<keyword evidence="8 10" id="KW-1133">Transmembrane helix</keyword>
<comment type="pathway">
    <text evidence="2">Glycolipid biosynthesis; glycosylphosphatidylinositol-anchor biosynthesis.</text>
</comment>
<evidence type="ECO:0000256" key="9">
    <source>
        <dbReference type="ARBA" id="ARBA00023136"/>
    </source>
</evidence>
<protein>
    <recommendedName>
        <fullName evidence="13">Integral membrane protein</fullName>
    </recommendedName>
</protein>
<feature type="transmembrane region" description="Helical" evidence="10">
    <location>
        <begin position="230"/>
        <end position="249"/>
    </location>
</feature>
<evidence type="ECO:0000256" key="1">
    <source>
        <dbReference type="ARBA" id="ARBA00004477"/>
    </source>
</evidence>
<accession>A0ABS5L7Q7</accession>
<dbReference type="InterPro" id="IPR007315">
    <property type="entry name" value="PIG-V/Gpi18"/>
</dbReference>
<dbReference type="RefSeq" id="WP_212021740.1">
    <property type="nucleotide sequence ID" value="NZ_JAAFYZ010000360.1"/>
</dbReference>
<sequence>MAAVVQEDPGPAVQDPGSRTTAAELAATFRRAVLNRTNGVTAGVYLGLHLISVLSLLWLLHVRKQSLNVLVHTPPHAWDSTFYIEVARGGYQRGFDYAFFPLYPVLLRGVETVSGLSYLQAGVLASVIAGTVAALGIRFVGERVAGPRAGLVLVALFALAPTAVVQVAPYGDVLFVAFAAWALHALLRRAWLTAGVLAFFGGLTRPSASALIATVGLVALVAIIRRQDGWRPWAGAAIAPLGMLGYMAAVGRHFGHLDAYFKVQRSLWNNWFDGGATTFDEFSKLVDGRLDNPSTMELIAILAMVTVPFLLALMIRRALPWELVAYCALVAVLVLGSHRSITTTPRELMPAFPLLIPVARTLSRSGTRGLVVCFVAAAVMSAWFAWYLPIQYGVP</sequence>
<feature type="transmembrane region" description="Helical" evidence="10">
    <location>
        <begin position="207"/>
        <end position="224"/>
    </location>
</feature>
<dbReference type="PANTHER" id="PTHR12468:SF2">
    <property type="entry name" value="GPI MANNOSYLTRANSFERASE 2"/>
    <property type="match status" value="1"/>
</dbReference>
<evidence type="ECO:0000256" key="2">
    <source>
        <dbReference type="ARBA" id="ARBA00004687"/>
    </source>
</evidence>
<dbReference type="PANTHER" id="PTHR12468">
    <property type="entry name" value="GPI MANNOSYLTRANSFERASE 2"/>
    <property type="match status" value="1"/>
</dbReference>
<keyword evidence="9 10" id="KW-0472">Membrane</keyword>
<keyword evidence="7" id="KW-0256">Endoplasmic reticulum</keyword>
<evidence type="ECO:0000256" key="5">
    <source>
        <dbReference type="ARBA" id="ARBA00022679"/>
    </source>
</evidence>
<keyword evidence="6 10" id="KW-0812">Transmembrane</keyword>
<feature type="transmembrane region" description="Helical" evidence="10">
    <location>
        <begin position="323"/>
        <end position="341"/>
    </location>
</feature>
<evidence type="ECO:0000256" key="8">
    <source>
        <dbReference type="ARBA" id="ARBA00022989"/>
    </source>
</evidence>
<keyword evidence="3" id="KW-0337">GPI-anchor biosynthesis</keyword>
<feature type="transmembrane region" description="Helical" evidence="10">
    <location>
        <begin position="116"/>
        <end position="137"/>
    </location>
</feature>
<feature type="transmembrane region" description="Helical" evidence="10">
    <location>
        <begin position="149"/>
        <end position="168"/>
    </location>
</feature>
<keyword evidence="5" id="KW-0808">Transferase</keyword>